<dbReference type="PANTHER" id="PTHR34599:SF2">
    <property type="entry name" value="TRAF-TYPE DOMAIN-CONTAINING PROTEIN"/>
    <property type="match status" value="1"/>
</dbReference>
<accession>A0A6C0GEN3</accession>
<reference evidence="1 2" key="1">
    <citation type="submission" date="2020-01" db="EMBL/GenBank/DDBJ databases">
        <authorList>
            <person name="Kim M.K."/>
        </authorList>
    </citation>
    <scope>NUCLEOTIDE SEQUENCE [LARGE SCALE GENOMIC DNA]</scope>
    <source>
        <strain evidence="1 2">172606-1</strain>
    </source>
</reference>
<dbReference type="PROSITE" id="PS51257">
    <property type="entry name" value="PROKAR_LIPOPROTEIN"/>
    <property type="match status" value="1"/>
</dbReference>
<dbReference type="Gene3D" id="1.10.606.20">
    <property type="match status" value="1"/>
</dbReference>
<dbReference type="CDD" id="cd03398">
    <property type="entry name" value="PAP2_haloperoxidase"/>
    <property type="match status" value="1"/>
</dbReference>
<protein>
    <submittedName>
        <fullName evidence="1">Vanadium-dependent haloperoxidase</fullName>
    </submittedName>
</protein>
<name>A0A6C0GEN3_9BACT</name>
<organism evidence="1 2">
    <name type="scientific">Rhodocytophaga rosea</name>
    <dbReference type="NCBI Taxonomy" id="2704465"/>
    <lineage>
        <taxon>Bacteria</taxon>
        <taxon>Pseudomonadati</taxon>
        <taxon>Bacteroidota</taxon>
        <taxon>Cytophagia</taxon>
        <taxon>Cytophagales</taxon>
        <taxon>Rhodocytophagaceae</taxon>
        <taxon>Rhodocytophaga</taxon>
    </lineage>
</organism>
<dbReference type="InterPro" id="IPR052559">
    <property type="entry name" value="V-haloperoxidase"/>
</dbReference>
<dbReference type="GO" id="GO:0004601">
    <property type="term" value="F:peroxidase activity"/>
    <property type="evidence" value="ECO:0007669"/>
    <property type="project" value="UniProtKB-KW"/>
</dbReference>
<evidence type="ECO:0000313" key="1">
    <source>
        <dbReference type="EMBL" id="QHT66202.1"/>
    </source>
</evidence>
<proteinExistence type="predicted"/>
<dbReference type="RefSeq" id="WP_162442270.1">
    <property type="nucleotide sequence ID" value="NZ_CP048222.1"/>
</dbReference>
<gene>
    <name evidence="1" type="ORF">GXP67_05735</name>
</gene>
<sequence>MPKRNLVFVLILISSLLSCDQLEEWLPKDTPKQEPADVVHDWYKLLAKVQFGANPQPVVLLNNRNFGYIGVGVYEAVHPGIKGSLSLATQLYQMPAMPTPEKHKEYLWGASANAALASMAKLFLAGLTDGDKARIDSMENAYNTTFKANTSSEVIARSQAFGRSIADAIYNWSTADNFNLSGAGYKIPVLPGSWEPTPPAFAAPVGPYLKNSRPFLVSSLTLNVRSIPYAFSEDKESNFYKSNKHVYDIGKSLTDEQKAIANWWADAGGAGVGIPAPYHFLSIITSILESKKLNLGEAAEMYARTGIALKDGPIVTFKGKYQYNLIRPVTYINKHIDPNWKSYLPTPPYPEYPSGLVSIFGPVMQVLKREYGDIPVTDNAYSWRGDAPREYASITKMVEEAAKSRVYAGIHYQFTQDISIGLGNQLGDNISKINLNTP</sequence>
<dbReference type="Proteomes" id="UP000480178">
    <property type="component" value="Chromosome"/>
</dbReference>
<dbReference type="InterPro" id="IPR036938">
    <property type="entry name" value="PAP2/HPO_sf"/>
</dbReference>
<dbReference type="PANTHER" id="PTHR34599">
    <property type="entry name" value="PEROXIDASE-RELATED"/>
    <property type="match status" value="1"/>
</dbReference>
<keyword evidence="1" id="KW-0560">Oxidoreductase</keyword>
<evidence type="ECO:0000313" key="2">
    <source>
        <dbReference type="Proteomes" id="UP000480178"/>
    </source>
</evidence>
<dbReference type="SUPFAM" id="SSF48317">
    <property type="entry name" value="Acid phosphatase/Vanadium-dependent haloperoxidase"/>
    <property type="match status" value="1"/>
</dbReference>
<keyword evidence="1" id="KW-0575">Peroxidase</keyword>
<dbReference type="EMBL" id="CP048222">
    <property type="protein sequence ID" value="QHT66202.1"/>
    <property type="molecule type" value="Genomic_DNA"/>
</dbReference>
<dbReference type="AlphaFoldDB" id="A0A6C0GEN3"/>
<dbReference type="KEGG" id="rhoz:GXP67_05735"/>
<keyword evidence="2" id="KW-1185">Reference proteome</keyword>